<dbReference type="InterPro" id="IPR052020">
    <property type="entry name" value="Cyclic_di-GMP/3'3'-cGAMP_PDE"/>
</dbReference>
<dbReference type="InterPro" id="IPR013655">
    <property type="entry name" value="PAS_fold_3"/>
</dbReference>
<dbReference type="Gene3D" id="3.30.450.20">
    <property type="entry name" value="PAS domain"/>
    <property type="match status" value="3"/>
</dbReference>
<protein>
    <submittedName>
        <fullName evidence="5">Response regulator containing a CheY-like receiver domain and an HD-GYP domain</fullName>
    </submittedName>
</protein>
<dbReference type="PROSITE" id="PS50887">
    <property type="entry name" value="GGDEF"/>
    <property type="match status" value="1"/>
</dbReference>
<dbReference type="CDD" id="cd01949">
    <property type="entry name" value="GGDEF"/>
    <property type="match status" value="1"/>
</dbReference>
<name>A0A0S6UBP9_NEOTH</name>
<proteinExistence type="predicted"/>
<dbReference type="SUPFAM" id="SSF109604">
    <property type="entry name" value="HD-domain/PDEase-like"/>
    <property type="match status" value="1"/>
</dbReference>
<evidence type="ECO:0000259" key="2">
    <source>
        <dbReference type="PROSITE" id="PS50113"/>
    </source>
</evidence>
<dbReference type="SUPFAM" id="SSF55073">
    <property type="entry name" value="Nucleotide cyclase"/>
    <property type="match status" value="1"/>
</dbReference>
<dbReference type="PROSITE" id="PS50112">
    <property type="entry name" value="PAS"/>
    <property type="match status" value="3"/>
</dbReference>
<dbReference type="InterPro" id="IPR003607">
    <property type="entry name" value="HD/PDEase_dom"/>
</dbReference>
<dbReference type="Pfam" id="PF08447">
    <property type="entry name" value="PAS_3"/>
    <property type="match status" value="1"/>
</dbReference>
<dbReference type="CDD" id="cd00077">
    <property type="entry name" value="HDc"/>
    <property type="match status" value="1"/>
</dbReference>
<organism evidence="5">
    <name type="scientific">Moorella thermoacetica Y72</name>
    <dbReference type="NCBI Taxonomy" id="1325331"/>
    <lineage>
        <taxon>Bacteria</taxon>
        <taxon>Bacillati</taxon>
        <taxon>Bacillota</taxon>
        <taxon>Clostridia</taxon>
        <taxon>Neomoorellales</taxon>
        <taxon>Neomoorellaceae</taxon>
        <taxon>Neomoorella</taxon>
    </lineage>
</organism>
<dbReference type="EMBL" id="DF238840">
    <property type="protein sequence ID" value="GAF26402.1"/>
    <property type="molecule type" value="Genomic_DNA"/>
</dbReference>
<dbReference type="Pfam" id="PF13487">
    <property type="entry name" value="HD_5"/>
    <property type="match status" value="1"/>
</dbReference>
<sequence>MSFDISELLTLYDVVTFSFPERYEDLMREIIEKATRLFGVRRLAIVLREGERYKCIERWGFRRDEEVLERIKNGGENSFIYLMRNGEQGLLYIEPPGRISEREKRLYTIFARRIENIIARKQIEEKIKNSEQEKKVILDSIVELLVFQNPDNRILWANRAAAEYAGARSEELAGRFCYEALHHRDEPCEECPVIKALDTGVPQEGIIASLEGRQFFVRGYPVKKENGLIEGIVEVSVDVTERMQAEEAFRTIFNSVHDAIFIHTLDGKIIDVNQTMLRMYGINSKEEAIKLSIIDDYSIPGSTADQLPLLWEKVISGENLLFEWKARRPVDGSVFDVEVFLKKISLNKKDVILATVRDITERKREEELLRNLFTHSPIGMYIVSEGKFQLINPQFEILTGYRQDKLIGMESLNLVVPEDRKMVRSNAIKMLKGEAVEPYEFRIVTGQGDIRWMEETVASIWHDGKRVTLGNIIDITQKKKFEQKLAYISLHDQLTALYNRAYFEEELKRLSTSREYPITIIVADVNGLKLVNDTMGHDKGDELLTACARVLKKAFRSSDVVARVGGDEFVALLPRTDGKTGKSILKRLRLFIDKYNQEHPELPLSVSFGIATADTPEQSLKEIYKKADDLMYQEKLNLGSSARSKIVNALLTALSERDYITEGHARRMQKLCQDLGEKVGLSAQQLANLSLLAQVHDLGKVGIPDRILFKRGPLTEKEWEVMRQHPEKGYRIAMSSPDLAGIADLILKHHEKWDGTGYPLGLKEEEIPIECRILSIVDAFDAMTSGRPYCRTKTIEDALKEIRRCAGTQFDPRLAEAFIEMITSEKFSAGEKEVAT</sequence>
<dbReference type="InterPro" id="IPR001610">
    <property type="entry name" value="PAC"/>
</dbReference>
<dbReference type="PROSITE" id="PS51832">
    <property type="entry name" value="HD_GYP"/>
    <property type="match status" value="1"/>
</dbReference>
<dbReference type="PANTHER" id="PTHR45228">
    <property type="entry name" value="CYCLIC DI-GMP PHOSPHODIESTERASE TM_0186-RELATED"/>
    <property type="match status" value="1"/>
</dbReference>
<feature type="domain" description="PAC" evidence="2">
    <location>
        <begin position="437"/>
        <end position="487"/>
    </location>
</feature>
<gene>
    <name evidence="5" type="ORF">MTY_1742</name>
</gene>
<feature type="domain" description="PAS" evidence="1">
    <location>
        <begin position="245"/>
        <end position="286"/>
    </location>
</feature>
<dbReference type="SMART" id="SM00471">
    <property type="entry name" value="HDc"/>
    <property type="match status" value="1"/>
</dbReference>
<feature type="domain" description="PAS" evidence="1">
    <location>
        <begin position="385"/>
        <end position="434"/>
    </location>
</feature>
<dbReference type="InterPro" id="IPR013656">
    <property type="entry name" value="PAS_4"/>
</dbReference>
<evidence type="ECO:0000259" key="3">
    <source>
        <dbReference type="PROSITE" id="PS50887"/>
    </source>
</evidence>
<dbReference type="SMART" id="SM00267">
    <property type="entry name" value="GGDEF"/>
    <property type="match status" value="1"/>
</dbReference>
<dbReference type="AlphaFoldDB" id="A0A0S6UBP9"/>
<evidence type="ECO:0000313" key="5">
    <source>
        <dbReference type="EMBL" id="GAF26402.1"/>
    </source>
</evidence>
<dbReference type="Pfam" id="PF00990">
    <property type="entry name" value="GGDEF"/>
    <property type="match status" value="1"/>
</dbReference>
<dbReference type="InterPro" id="IPR000160">
    <property type="entry name" value="GGDEF_dom"/>
</dbReference>
<dbReference type="NCBIfam" id="TIGR00229">
    <property type="entry name" value="sensory_box"/>
    <property type="match status" value="3"/>
</dbReference>
<dbReference type="InterPro" id="IPR035965">
    <property type="entry name" value="PAS-like_dom_sf"/>
</dbReference>
<dbReference type="SMART" id="SM00086">
    <property type="entry name" value="PAC"/>
    <property type="match status" value="3"/>
</dbReference>
<dbReference type="RefSeq" id="WP_025774116.1">
    <property type="nucleotide sequence ID" value="NZ_DF238840.1"/>
</dbReference>
<feature type="domain" description="PAC" evidence="2">
    <location>
        <begin position="320"/>
        <end position="371"/>
    </location>
</feature>
<feature type="domain" description="HD-GYP" evidence="4">
    <location>
        <begin position="639"/>
        <end position="834"/>
    </location>
</feature>
<dbReference type="SMART" id="SM00091">
    <property type="entry name" value="PAS"/>
    <property type="match status" value="3"/>
</dbReference>
<dbReference type="InterPro" id="IPR029787">
    <property type="entry name" value="Nucleotide_cyclase"/>
</dbReference>
<evidence type="ECO:0000259" key="4">
    <source>
        <dbReference type="PROSITE" id="PS51832"/>
    </source>
</evidence>
<dbReference type="PANTHER" id="PTHR45228:SF1">
    <property type="entry name" value="CYCLIC DI-GMP PHOSPHODIESTERASE TM_0186"/>
    <property type="match status" value="1"/>
</dbReference>
<dbReference type="CDD" id="cd00130">
    <property type="entry name" value="PAS"/>
    <property type="match status" value="3"/>
</dbReference>
<dbReference type="Gene3D" id="3.30.70.270">
    <property type="match status" value="1"/>
</dbReference>
<dbReference type="InterPro" id="IPR043128">
    <property type="entry name" value="Rev_trsase/Diguanyl_cyclase"/>
</dbReference>
<evidence type="ECO:0000259" key="1">
    <source>
        <dbReference type="PROSITE" id="PS50112"/>
    </source>
</evidence>
<dbReference type="InterPro" id="IPR000014">
    <property type="entry name" value="PAS"/>
</dbReference>
<dbReference type="PROSITE" id="PS50113">
    <property type="entry name" value="PAC"/>
    <property type="match status" value="3"/>
</dbReference>
<dbReference type="InterPro" id="IPR000700">
    <property type="entry name" value="PAS-assoc_C"/>
</dbReference>
<feature type="domain" description="GGDEF" evidence="3">
    <location>
        <begin position="516"/>
        <end position="648"/>
    </location>
</feature>
<dbReference type="Pfam" id="PF00989">
    <property type="entry name" value="PAS"/>
    <property type="match status" value="1"/>
</dbReference>
<reference evidence="5" key="1">
    <citation type="journal article" date="2014" name="Gene">
        <title>Genome-guided analysis of transformation efficiency and carbon dioxide assimilation by Moorella thermoacetica Y72.</title>
        <authorList>
            <person name="Tsukahara K."/>
            <person name="Kita A."/>
            <person name="Nakashimada Y."/>
            <person name="Hoshino T."/>
            <person name="Murakami K."/>
        </authorList>
    </citation>
    <scope>NUCLEOTIDE SEQUENCE [LARGE SCALE GENOMIC DNA]</scope>
    <source>
        <strain evidence="5">Y72</strain>
    </source>
</reference>
<feature type="domain" description="PAC" evidence="2">
    <location>
        <begin position="201"/>
        <end position="251"/>
    </location>
</feature>
<feature type="domain" description="PAS" evidence="1">
    <location>
        <begin position="130"/>
        <end position="185"/>
    </location>
</feature>
<dbReference type="Proteomes" id="UP000063718">
    <property type="component" value="Unassembled WGS sequence"/>
</dbReference>
<dbReference type="GO" id="GO:0006355">
    <property type="term" value="P:regulation of DNA-templated transcription"/>
    <property type="evidence" value="ECO:0007669"/>
    <property type="project" value="InterPro"/>
</dbReference>
<dbReference type="NCBIfam" id="TIGR00254">
    <property type="entry name" value="GGDEF"/>
    <property type="match status" value="1"/>
</dbReference>
<accession>A0A0S6UBP9</accession>
<dbReference type="Gene3D" id="1.10.3210.10">
    <property type="entry name" value="Hypothetical protein af1432"/>
    <property type="match status" value="1"/>
</dbReference>
<dbReference type="InterPro" id="IPR037522">
    <property type="entry name" value="HD_GYP_dom"/>
</dbReference>
<dbReference type="SUPFAM" id="SSF55785">
    <property type="entry name" value="PYP-like sensor domain (PAS domain)"/>
    <property type="match status" value="3"/>
</dbReference>
<dbReference type="Pfam" id="PF08448">
    <property type="entry name" value="PAS_4"/>
    <property type="match status" value="1"/>
</dbReference>
<dbReference type="InterPro" id="IPR013767">
    <property type="entry name" value="PAS_fold"/>
</dbReference>